<evidence type="ECO:0008006" key="5">
    <source>
        <dbReference type="Google" id="ProtNLM"/>
    </source>
</evidence>
<evidence type="ECO:0000313" key="3">
    <source>
        <dbReference type="EMBL" id="GAA4887426.1"/>
    </source>
</evidence>
<proteinExistence type="predicted"/>
<keyword evidence="4" id="KW-1185">Reference proteome</keyword>
<feature type="transmembrane region" description="Helical" evidence="2">
    <location>
        <begin position="91"/>
        <end position="111"/>
    </location>
</feature>
<feature type="transmembrane region" description="Helical" evidence="2">
    <location>
        <begin position="66"/>
        <end position="85"/>
    </location>
</feature>
<dbReference type="Proteomes" id="UP001499988">
    <property type="component" value="Unassembled WGS sequence"/>
</dbReference>
<reference evidence="4" key="1">
    <citation type="journal article" date="2019" name="Int. J. Syst. Evol. Microbiol.">
        <title>The Global Catalogue of Microorganisms (GCM) 10K type strain sequencing project: providing services to taxonomists for standard genome sequencing and annotation.</title>
        <authorList>
            <consortium name="The Broad Institute Genomics Platform"/>
            <consortium name="The Broad Institute Genome Sequencing Center for Infectious Disease"/>
            <person name="Wu L."/>
            <person name="Ma J."/>
        </authorList>
    </citation>
    <scope>NUCLEOTIDE SEQUENCE [LARGE SCALE GENOMIC DNA]</scope>
    <source>
        <strain evidence="4">JCM 18401</strain>
    </source>
</reference>
<name>A0ABP9EVQ6_9GAMM</name>
<dbReference type="Pfam" id="PF03729">
    <property type="entry name" value="DUF308"/>
    <property type="match status" value="1"/>
</dbReference>
<evidence type="ECO:0000313" key="4">
    <source>
        <dbReference type="Proteomes" id="UP001499988"/>
    </source>
</evidence>
<sequence length="202" mass="22050">MEYSLLSATTRLGRRAALVLILLGALSIAMPWLTGLALEWLVALGLTLVGISQIGVAWHLRHAAGFPLRVMLALLTLLAGLYLWIHPGAGLALATLLLGLYFFIDGLANVIGSRYGQRPPLGLLNGVVTLGLALVILWLWPDSGRYVIGVLIGIKLVLMGLILWLASDRVKQTAQQVAEAEEEARFARAREVQERDDPERRD</sequence>
<keyword evidence="2" id="KW-0472">Membrane</keyword>
<gene>
    <name evidence="3" type="ORF">GCM10023333_21050</name>
</gene>
<dbReference type="InterPro" id="IPR005325">
    <property type="entry name" value="DUF308_memb"/>
</dbReference>
<evidence type="ECO:0000256" key="2">
    <source>
        <dbReference type="SAM" id="Phobius"/>
    </source>
</evidence>
<dbReference type="RefSeq" id="WP_345335341.1">
    <property type="nucleotide sequence ID" value="NZ_BAABJZ010000071.1"/>
</dbReference>
<keyword evidence="1" id="KW-0175">Coiled coil</keyword>
<feature type="transmembrane region" description="Helical" evidence="2">
    <location>
        <begin position="146"/>
        <end position="166"/>
    </location>
</feature>
<evidence type="ECO:0000256" key="1">
    <source>
        <dbReference type="SAM" id="Coils"/>
    </source>
</evidence>
<organism evidence="3 4">
    <name type="scientific">Ferrimonas pelagia</name>
    <dbReference type="NCBI Taxonomy" id="1177826"/>
    <lineage>
        <taxon>Bacteria</taxon>
        <taxon>Pseudomonadati</taxon>
        <taxon>Pseudomonadota</taxon>
        <taxon>Gammaproteobacteria</taxon>
        <taxon>Alteromonadales</taxon>
        <taxon>Ferrimonadaceae</taxon>
        <taxon>Ferrimonas</taxon>
    </lineage>
</organism>
<comment type="caution">
    <text evidence="3">The sequence shown here is derived from an EMBL/GenBank/DDBJ whole genome shotgun (WGS) entry which is preliminary data.</text>
</comment>
<feature type="transmembrane region" description="Helical" evidence="2">
    <location>
        <begin position="40"/>
        <end position="59"/>
    </location>
</feature>
<accession>A0ABP9EVQ6</accession>
<dbReference type="EMBL" id="BAABJZ010000071">
    <property type="protein sequence ID" value="GAA4887426.1"/>
    <property type="molecule type" value="Genomic_DNA"/>
</dbReference>
<dbReference type="PANTHER" id="PTHR34989:SF1">
    <property type="entry name" value="PROTEIN HDED"/>
    <property type="match status" value="1"/>
</dbReference>
<keyword evidence="2" id="KW-1133">Transmembrane helix</keyword>
<dbReference type="InterPro" id="IPR052712">
    <property type="entry name" value="Acid_resist_chaperone_HdeD"/>
</dbReference>
<feature type="coiled-coil region" evidence="1">
    <location>
        <begin position="163"/>
        <end position="197"/>
    </location>
</feature>
<dbReference type="PANTHER" id="PTHR34989">
    <property type="entry name" value="PROTEIN HDED"/>
    <property type="match status" value="1"/>
</dbReference>
<protein>
    <recommendedName>
        <fullName evidence="5">HdeD family acid-resistance protein</fullName>
    </recommendedName>
</protein>
<keyword evidence="2" id="KW-0812">Transmembrane</keyword>
<feature type="transmembrane region" description="Helical" evidence="2">
    <location>
        <begin position="12"/>
        <end position="34"/>
    </location>
</feature>
<feature type="transmembrane region" description="Helical" evidence="2">
    <location>
        <begin position="123"/>
        <end position="140"/>
    </location>
</feature>